<name>A0A5J6QE57_9GAMM</name>
<evidence type="ECO:0000313" key="2">
    <source>
        <dbReference type="Proteomes" id="UP000327179"/>
    </source>
</evidence>
<dbReference type="Proteomes" id="UP000327179">
    <property type="component" value="Chromosome"/>
</dbReference>
<dbReference type="KEGG" id="plal:FXN65_01325"/>
<sequence length="200" mass="22464">MPLPQLRSSHWLLFAAVAALFFSMALWMSRQSDRAEPLPWLVDWQETVIVPLADGDLPLEKLAELAPGELWLQPRQEGPRLVFRSEQQRDEGVWRLEAELELSDSERTSLVKVLGKGTDEQPLSGDMLQQLGSHRVGVLNMVPMVEVPAARLAASIGLPRLRLRTGEGEAWIYPQQGLSAHLLEGQVQLLHLVPREAMKQ</sequence>
<organism evidence="1 2">
    <name type="scientific">Metapseudomonas lalkuanensis</name>
    <dbReference type="NCBI Taxonomy" id="2604832"/>
    <lineage>
        <taxon>Bacteria</taxon>
        <taxon>Pseudomonadati</taxon>
        <taxon>Pseudomonadota</taxon>
        <taxon>Gammaproteobacteria</taxon>
        <taxon>Pseudomonadales</taxon>
        <taxon>Pseudomonadaceae</taxon>
        <taxon>Metapseudomonas</taxon>
    </lineage>
</organism>
<keyword evidence="2" id="KW-1185">Reference proteome</keyword>
<protein>
    <submittedName>
        <fullName evidence="1">Uncharacterized protein</fullName>
    </submittedName>
</protein>
<dbReference type="AlphaFoldDB" id="A0A5J6QE57"/>
<proteinExistence type="predicted"/>
<dbReference type="RefSeq" id="WP_151131296.1">
    <property type="nucleotide sequence ID" value="NZ_CP043311.1"/>
</dbReference>
<accession>A0A5J6QE57</accession>
<gene>
    <name evidence="1" type="ORF">FXN65_01325</name>
</gene>
<reference evidence="1 2" key="1">
    <citation type="submission" date="2019-08" db="EMBL/GenBank/DDBJ databases">
        <title>Whole-genome Sequencing of e-waste polymer degrading bacterium Pseudomonas sp. strain PE08.</title>
        <authorList>
            <person name="Kirdat K."/>
            <person name="Debbarma P."/>
            <person name="Narawade N."/>
            <person name="Suyal D."/>
            <person name="Thorat V."/>
            <person name="Shouche Y."/>
            <person name="Goel R."/>
            <person name="Yadav A."/>
        </authorList>
    </citation>
    <scope>NUCLEOTIDE SEQUENCE [LARGE SCALE GENOMIC DNA]</scope>
    <source>
        <strain evidence="1 2">PE08</strain>
    </source>
</reference>
<dbReference type="EMBL" id="CP043311">
    <property type="protein sequence ID" value="QEY60747.1"/>
    <property type="molecule type" value="Genomic_DNA"/>
</dbReference>
<evidence type="ECO:0000313" key="1">
    <source>
        <dbReference type="EMBL" id="QEY60747.1"/>
    </source>
</evidence>